<comment type="caution">
    <text evidence="5">The sequence shown here is derived from an EMBL/GenBank/DDBJ whole genome shotgun (WGS) entry which is preliminary data.</text>
</comment>
<evidence type="ECO:0000313" key="5">
    <source>
        <dbReference type="EMBL" id="KAK0709023.1"/>
    </source>
</evidence>
<organism evidence="5 6">
    <name type="scientific">Lasiosphaeria miniovina</name>
    <dbReference type="NCBI Taxonomy" id="1954250"/>
    <lineage>
        <taxon>Eukaryota</taxon>
        <taxon>Fungi</taxon>
        <taxon>Dikarya</taxon>
        <taxon>Ascomycota</taxon>
        <taxon>Pezizomycotina</taxon>
        <taxon>Sordariomycetes</taxon>
        <taxon>Sordariomycetidae</taxon>
        <taxon>Sordariales</taxon>
        <taxon>Lasiosphaeriaceae</taxon>
        <taxon>Lasiosphaeria</taxon>
    </lineage>
</organism>
<dbReference type="GO" id="GO:1902369">
    <property type="term" value="P:negative regulation of RNA catabolic process"/>
    <property type="evidence" value="ECO:0007669"/>
    <property type="project" value="TreeGrafter"/>
</dbReference>
<dbReference type="GeneID" id="85321655"/>
<evidence type="ECO:0000256" key="3">
    <source>
        <dbReference type="ARBA" id="ARBA00023242"/>
    </source>
</evidence>
<evidence type="ECO:0000313" key="6">
    <source>
        <dbReference type="Proteomes" id="UP001172101"/>
    </source>
</evidence>
<evidence type="ECO:0000256" key="2">
    <source>
        <dbReference type="ARBA" id="ARBA00009265"/>
    </source>
</evidence>
<feature type="region of interest" description="Disordered" evidence="4">
    <location>
        <begin position="180"/>
        <end position="285"/>
    </location>
</feature>
<proteinExistence type="inferred from homology"/>
<accession>A0AA40DR69</accession>
<comment type="similarity">
    <text evidence="2">Belongs to the NRDE2 family.</text>
</comment>
<evidence type="ECO:0000256" key="4">
    <source>
        <dbReference type="SAM" id="MobiDB-lite"/>
    </source>
</evidence>
<evidence type="ECO:0000256" key="1">
    <source>
        <dbReference type="ARBA" id="ARBA00004123"/>
    </source>
</evidence>
<dbReference type="GO" id="GO:0071013">
    <property type="term" value="C:catalytic step 2 spliceosome"/>
    <property type="evidence" value="ECO:0007669"/>
    <property type="project" value="TreeGrafter"/>
</dbReference>
<feature type="compositionally biased region" description="Basic residues" evidence="4">
    <location>
        <begin position="183"/>
        <end position="192"/>
    </location>
</feature>
<feature type="compositionally biased region" description="Basic and acidic residues" evidence="4">
    <location>
        <begin position="41"/>
        <end position="90"/>
    </location>
</feature>
<dbReference type="PANTHER" id="PTHR13471">
    <property type="entry name" value="TETRATRICOPEPTIDE-LIKE HELICAL"/>
    <property type="match status" value="1"/>
</dbReference>
<feature type="compositionally biased region" description="Low complexity" evidence="4">
    <location>
        <begin position="252"/>
        <end position="264"/>
    </location>
</feature>
<dbReference type="InterPro" id="IPR013633">
    <property type="entry name" value="NRDE-2"/>
</dbReference>
<reference evidence="5" key="1">
    <citation type="submission" date="2023-06" db="EMBL/GenBank/DDBJ databases">
        <title>Genome-scale phylogeny and comparative genomics of the fungal order Sordariales.</title>
        <authorList>
            <consortium name="Lawrence Berkeley National Laboratory"/>
            <person name="Hensen N."/>
            <person name="Bonometti L."/>
            <person name="Westerberg I."/>
            <person name="Brannstrom I.O."/>
            <person name="Guillou S."/>
            <person name="Cros-Aarteil S."/>
            <person name="Calhoun S."/>
            <person name="Haridas S."/>
            <person name="Kuo A."/>
            <person name="Mondo S."/>
            <person name="Pangilinan J."/>
            <person name="Riley R."/>
            <person name="LaButti K."/>
            <person name="Andreopoulos B."/>
            <person name="Lipzen A."/>
            <person name="Chen C."/>
            <person name="Yanf M."/>
            <person name="Daum C."/>
            <person name="Ng V."/>
            <person name="Clum A."/>
            <person name="Steindorff A."/>
            <person name="Ohm R."/>
            <person name="Martin F."/>
            <person name="Silar P."/>
            <person name="Natvig D."/>
            <person name="Lalanne C."/>
            <person name="Gautier V."/>
            <person name="Ament-velasquez S.L."/>
            <person name="Kruys A."/>
            <person name="Hutchinson M.I."/>
            <person name="Powell A.J."/>
            <person name="Barry K."/>
            <person name="Miller A.N."/>
            <person name="Grigoriev I.V."/>
            <person name="Debuchy R."/>
            <person name="Gladieux P."/>
            <person name="Thoren M.H."/>
            <person name="Johannesson H."/>
        </authorList>
    </citation>
    <scope>NUCLEOTIDE SEQUENCE</scope>
    <source>
        <strain evidence="5">SMH2392-1A</strain>
    </source>
</reference>
<name>A0AA40DR69_9PEZI</name>
<keyword evidence="3" id="KW-0539">Nucleus</keyword>
<feature type="compositionally biased region" description="Pro residues" evidence="4">
    <location>
        <begin position="21"/>
        <end position="32"/>
    </location>
</feature>
<dbReference type="Proteomes" id="UP001172101">
    <property type="component" value="Unassembled WGS sequence"/>
</dbReference>
<dbReference type="RefSeq" id="XP_060292327.1">
    <property type="nucleotide sequence ID" value="XM_060438385.1"/>
</dbReference>
<sequence>MSSRDDKRRTVPKFASFKPKQSPPPAQEPPTKSPSEAARTTARETARPIRSIDDAPRTADKSKSSRRHDADLDRRRDQNRDRGRDRDRHGQASLAASPAPAKETPGGSDIFFFDNAGDRLILKYGSNDRSKVPLYRRFGRGKLMGSSGLLAINRDGPREEFTLRTYGGGSSAFRDKNLLAKARQSKSKRIRPTAKDAIPTGSEDFVALEPPRKRRRGEDRLDSPPGAGMPDYRSIYSKAKTGSHPERDSDSDSASDSGGDVSSSPEAEDDSEMTTAKKRSIELSRRVRDDPSDIEAWLDMVKLQDRLFRESGGDYHQRSPDEVKGLAALKLSLYEEALPHAVLSLDRERILEGIMHEGSRVWEPRVLRKRWDEVTKSDGRSFVLWNSRLNYELTQISTFTYGDVKTLIIERLQTLNESLSKADLARESLSLSSQLVYVFLRLTRFLHDSGRSELAVAAWQAALEIAFCRPVEDDDESVMSSFADFWESEVPRLGEDCANGWRHFAESATMADPPGPRPIVPRDPPQTRDAFKAWALIEQKEMKRSCMPARTLDEGTEDDPFRVVTFSDIKDLLVWLPASASRQVKLQLLDAFLVFCRLPPACLSNTPASAILNDPFVIGRGQAFEASFEKETASISPDLSRKPPEFRQQGSSMALSPEALFPGAAWFRYLDKWPDVHKQRADQVDCSWVLGTLRFLVRIMGVEELAEYYLAMEWLNEPGGAKKVAKGLLKRYSSNLKLYNAYALIEWANKNDEMSTKVLVSVTNQNLSSIPSASQLLWNTWTWICLESGQKQLALARLCSSVDASVGNSATSPALLLKARSHFSSIRDYSLSSLQLETSAQYAESLALLEYLTAEGGSEPGSETQGNITAALASINSFSAELAARDMGKSAHHERLLQTAARLLYYHATHGPYRPVYVRKQLLEFIKLFPQNTIFLELFAWAESSLRLNDPVREVLQSVALAEPNDGVSTRRFAIQHEARVGTVHSTRAAFEAALEGSGGSACRGNVELWLGYLRFAAHSAAVSKELKAGQAKAVFYRAIAACPWAKELYLEAFGPALAADMSSAELRGVFSTMAVKGLRTHVDLEEFWDQWQRRKAERR</sequence>
<keyword evidence="6" id="KW-1185">Reference proteome</keyword>
<dbReference type="Pfam" id="PF08424">
    <property type="entry name" value="NRDE-2"/>
    <property type="match status" value="1"/>
</dbReference>
<dbReference type="PANTHER" id="PTHR13471:SF0">
    <property type="entry name" value="NUCLEAR EXOSOME REGULATOR NRDE2"/>
    <property type="match status" value="1"/>
</dbReference>
<gene>
    <name evidence="5" type="ORF">B0T26DRAFT_652660</name>
</gene>
<comment type="subcellular location">
    <subcellularLocation>
        <location evidence="1">Nucleus</location>
    </subcellularLocation>
</comment>
<dbReference type="AlphaFoldDB" id="A0AA40DR69"/>
<dbReference type="EMBL" id="JAUIRO010000006">
    <property type="protein sequence ID" value="KAK0709023.1"/>
    <property type="molecule type" value="Genomic_DNA"/>
</dbReference>
<protein>
    <submittedName>
        <fullName evidence="5">NRDE-2, necessary for RNA interference-domain-containing protein</fullName>
    </submittedName>
</protein>
<dbReference type="GO" id="GO:0031048">
    <property type="term" value="P:regulatory ncRNA-mediated heterochromatin formation"/>
    <property type="evidence" value="ECO:0007669"/>
    <property type="project" value="TreeGrafter"/>
</dbReference>
<feature type="region of interest" description="Disordered" evidence="4">
    <location>
        <begin position="1"/>
        <end position="110"/>
    </location>
</feature>